<proteinExistence type="predicted"/>
<dbReference type="AlphaFoldDB" id="A0A2N0Z8B7"/>
<name>A0A2N0Z8B7_9BACI</name>
<reference evidence="2 3" key="1">
    <citation type="journal article" date="2010" name="Int. J. Syst. Evol. Microbiol.">
        <title>Bacillus horneckiae sp. nov., isolated from a spacecraft-assembly clean room.</title>
        <authorList>
            <person name="Vaishampayan P."/>
            <person name="Probst A."/>
            <person name="Krishnamurthi S."/>
            <person name="Ghosh S."/>
            <person name="Osman S."/>
            <person name="McDowall A."/>
            <person name="Ruckmani A."/>
            <person name="Mayilraj S."/>
            <person name="Venkateswaran K."/>
        </authorList>
    </citation>
    <scope>NUCLEOTIDE SEQUENCE [LARGE SCALE GENOMIC DNA]</scope>
    <source>
        <strain evidence="3">1PO1SC</strain>
    </source>
</reference>
<sequence length="331" mass="39399">MKRAVTSKVDHVGDGLYKNRLLSYLKKQLPFMIKKLTPVRKNVFIVDSVKGVFILKGFSSYHRLKLQEAFTSSLIKEGFTKTYSFINYAIEPPLIFENIYFGCIEYIEHAEENFTYTEHIDRIDGLALLSEYHLVSEKLVQRYMTLIPQFKQLEKWQERTDQFISHLSLIKYFIEKEVLHEFLQWADWALKGMKNEKLFLQQGKRVILHGDVAHHNFLRGKNDVLYLLDFDLISIGNQQADYLQYANRILPAINWSFAELEKMPNIKPLLSEKGFLYALAYPTDIFREWNRAVRQKMYVNPMLMRKLLNMTIDQYQSRKRFIEKIKKEIEE</sequence>
<dbReference type="InterPro" id="IPR002575">
    <property type="entry name" value="Aminoglycoside_PTrfase"/>
</dbReference>
<dbReference type="EMBL" id="PISD01000101">
    <property type="protein sequence ID" value="PKG25751.1"/>
    <property type="molecule type" value="Genomic_DNA"/>
</dbReference>
<dbReference type="SUPFAM" id="SSF56112">
    <property type="entry name" value="Protein kinase-like (PK-like)"/>
    <property type="match status" value="1"/>
</dbReference>
<dbReference type="Pfam" id="PF01636">
    <property type="entry name" value="APH"/>
    <property type="match status" value="1"/>
</dbReference>
<dbReference type="InterPro" id="IPR011009">
    <property type="entry name" value="Kinase-like_dom_sf"/>
</dbReference>
<evidence type="ECO:0000259" key="1">
    <source>
        <dbReference type="Pfam" id="PF01636"/>
    </source>
</evidence>
<evidence type="ECO:0000313" key="3">
    <source>
        <dbReference type="Proteomes" id="UP000233343"/>
    </source>
</evidence>
<keyword evidence="2" id="KW-0808">Transferase</keyword>
<feature type="domain" description="Aminoglycoside phosphotransferase" evidence="1">
    <location>
        <begin position="145"/>
        <end position="244"/>
    </location>
</feature>
<gene>
    <name evidence="2" type="ORF">CWS20_27640</name>
</gene>
<dbReference type="Gene3D" id="3.90.1200.10">
    <property type="match status" value="1"/>
</dbReference>
<keyword evidence="3" id="KW-1185">Reference proteome</keyword>
<evidence type="ECO:0000313" key="2">
    <source>
        <dbReference type="EMBL" id="PKG25751.1"/>
    </source>
</evidence>
<accession>A0A2N0Z8B7</accession>
<organism evidence="2 3">
    <name type="scientific">Cytobacillus horneckiae</name>
    <dbReference type="NCBI Taxonomy" id="549687"/>
    <lineage>
        <taxon>Bacteria</taxon>
        <taxon>Bacillati</taxon>
        <taxon>Bacillota</taxon>
        <taxon>Bacilli</taxon>
        <taxon>Bacillales</taxon>
        <taxon>Bacillaceae</taxon>
        <taxon>Cytobacillus</taxon>
    </lineage>
</organism>
<dbReference type="Proteomes" id="UP000233343">
    <property type="component" value="Unassembled WGS sequence"/>
</dbReference>
<protein>
    <submittedName>
        <fullName evidence="2">Aminoglycoside phosphotransferase</fullName>
    </submittedName>
</protein>
<comment type="caution">
    <text evidence="2">The sequence shown here is derived from an EMBL/GenBank/DDBJ whole genome shotgun (WGS) entry which is preliminary data.</text>
</comment>
<dbReference type="GO" id="GO:0016740">
    <property type="term" value="F:transferase activity"/>
    <property type="evidence" value="ECO:0007669"/>
    <property type="project" value="UniProtKB-KW"/>
</dbReference>